<dbReference type="AlphaFoldDB" id="A0AAN8K0R0"/>
<proteinExistence type="inferred from homology"/>
<comment type="similarity">
    <text evidence="3">Belongs to the CTU2/NCS2 family.</text>
</comment>
<dbReference type="GO" id="GO:0016779">
    <property type="term" value="F:nucleotidyltransferase activity"/>
    <property type="evidence" value="ECO:0007669"/>
    <property type="project" value="UniProtKB-UniRule"/>
</dbReference>
<dbReference type="PANTHER" id="PTHR20882:SF14">
    <property type="entry name" value="CYTOPLASMIC TRNA 2-THIOLATION PROTEIN 2"/>
    <property type="match status" value="1"/>
</dbReference>
<evidence type="ECO:0000313" key="4">
    <source>
        <dbReference type="EMBL" id="KAK6186114.1"/>
    </source>
</evidence>
<evidence type="ECO:0000313" key="5">
    <source>
        <dbReference type="Proteomes" id="UP001347796"/>
    </source>
</evidence>
<protein>
    <recommendedName>
        <fullName evidence="3">Cytoplasmic tRNA 2-thiolation protein 2</fullName>
    </recommendedName>
</protein>
<dbReference type="Gene3D" id="3.40.50.620">
    <property type="entry name" value="HUPs"/>
    <property type="match status" value="1"/>
</dbReference>
<dbReference type="GO" id="GO:0016783">
    <property type="term" value="F:sulfurtransferase activity"/>
    <property type="evidence" value="ECO:0007669"/>
    <property type="project" value="TreeGrafter"/>
</dbReference>
<keyword evidence="1 3" id="KW-0963">Cytoplasm</keyword>
<evidence type="ECO:0000256" key="1">
    <source>
        <dbReference type="ARBA" id="ARBA00022490"/>
    </source>
</evidence>
<sequence>MCSVADGDEIAKPRDKNTSLGRKCMKCEEDGFIITRVNDAFCRKCFTVYVVHKFRSAIGKSKLVRDGDVVLLAYSGGPSSTALLHLVEEGLSPRAHKKLRFKPVILHIDESASLDLSADIKKENLMKICERIKTTGYQGYISSIEQGLTISGLTCDSPPLYRQLDEQDKLMSHCQHKMAEFTEVLSSMKSLTAKEDFIKTLRTQLILSVAKQMGYSKIMTADTNSRLAVNILSDIAQGRGSQVSYETSFYDSRYNDMMILRPIRDLSIKEVAVYDQMNDLHPVFIPTLTTKGSYGSSIDRLTENFVTGLQADYLSTVSNIVRTGEKLGVEENENKDICTFCQSPLDTDVGQASALVAVEFSQKLSKEGRPSAQIIGEPEHNHTANNISHSSHLRKKFDKNLCYGCRITLSEMKDVKTIPPVMISGTVSILNREKMKEEIADCLLTPDN</sequence>
<comment type="subcellular location">
    <subcellularLocation>
        <location evidence="3">Cytoplasm</location>
    </subcellularLocation>
</comment>
<dbReference type="SUPFAM" id="SSF52402">
    <property type="entry name" value="Adenine nucleotide alpha hydrolases-like"/>
    <property type="match status" value="1"/>
</dbReference>
<gene>
    <name evidence="4" type="ORF">SNE40_008214</name>
</gene>
<comment type="caution">
    <text evidence="4">The sequence shown here is derived from an EMBL/GenBank/DDBJ whole genome shotgun (WGS) entry which is preliminary data.</text>
</comment>
<dbReference type="InterPro" id="IPR019407">
    <property type="entry name" value="CTU2"/>
</dbReference>
<dbReference type="GO" id="GO:0002143">
    <property type="term" value="P:tRNA wobble position uridine thiolation"/>
    <property type="evidence" value="ECO:0007669"/>
    <property type="project" value="TreeGrafter"/>
</dbReference>
<dbReference type="Proteomes" id="UP001347796">
    <property type="component" value="Unassembled WGS sequence"/>
</dbReference>
<evidence type="ECO:0000256" key="3">
    <source>
        <dbReference type="HAMAP-Rule" id="MF_03054"/>
    </source>
</evidence>
<keyword evidence="5" id="KW-1185">Reference proteome</keyword>
<dbReference type="GO" id="GO:0032447">
    <property type="term" value="P:protein urmylation"/>
    <property type="evidence" value="ECO:0007669"/>
    <property type="project" value="UniProtKB-UniRule"/>
</dbReference>
<accession>A0AAN8K0R0</accession>
<dbReference type="Pfam" id="PF10288">
    <property type="entry name" value="CTU2"/>
    <property type="match status" value="1"/>
</dbReference>
<dbReference type="HAMAP" id="MF_03054">
    <property type="entry name" value="CTU2"/>
    <property type="match status" value="1"/>
</dbReference>
<name>A0AAN8K0R0_PATCE</name>
<organism evidence="4 5">
    <name type="scientific">Patella caerulea</name>
    <name type="common">Rayed Mediterranean limpet</name>
    <dbReference type="NCBI Taxonomy" id="87958"/>
    <lineage>
        <taxon>Eukaryota</taxon>
        <taxon>Metazoa</taxon>
        <taxon>Spiralia</taxon>
        <taxon>Lophotrochozoa</taxon>
        <taxon>Mollusca</taxon>
        <taxon>Gastropoda</taxon>
        <taxon>Patellogastropoda</taxon>
        <taxon>Patelloidea</taxon>
        <taxon>Patellidae</taxon>
        <taxon>Patella</taxon>
    </lineage>
</organism>
<dbReference type="GO" id="GO:0000049">
    <property type="term" value="F:tRNA binding"/>
    <property type="evidence" value="ECO:0007669"/>
    <property type="project" value="InterPro"/>
</dbReference>
<dbReference type="GO" id="GO:0005829">
    <property type="term" value="C:cytosol"/>
    <property type="evidence" value="ECO:0007669"/>
    <property type="project" value="TreeGrafter"/>
</dbReference>
<dbReference type="PANTHER" id="PTHR20882">
    <property type="entry name" value="CYTOPLASMIC TRNA 2-THIOLATION PROTEIN 2"/>
    <property type="match status" value="1"/>
</dbReference>
<dbReference type="EMBL" id="JAZGQO010000006">
    <property type="protein sequence ID" value="KAK6186114.1"/>
    <property type="molecule type" value="Genomic_DNA"/>
</dbReference>
<evidence type="ECO:0000256" key="2">
    <source>
        <dbReference type="ARBA" id="ARBA00022694"/>
    </source>
</evidence>
<dbReference type="InterPro" id="IPR014729">
    <property type="entry name" value="Rossmann-like_a/b/a_fold"/>
</dbReference>
<comment type="function">
    <text evidence="3">Plays a central role in 2-thiolation of mcm(5)S(2)U at tRNA wobble positions of tRNA(Lys), tRNA(Glu) and tRNA(Gln). May act by forming a heterodimer with NCS6/CTU1 that ligates sulfur from thiocarboxylated URM1 onto the uridine of tRNAs at wobble position.</text>
</comment>
<keyword evidence="2 3" id="KW-0819">tRNA processing</keyword>
<reference evidence="4 5" key="1">
    <citation type="submission" date="2024-01" db="EMBL/GenBank/DDBJ databases">
        <title>The genome of the rayed Mediterranean limpet Patella caerulea (Linnaeus, 1758).</title>
        <authorList>
            <person name="Anh-Thu Weber A."/>
            <person name="Halstead-Nussloch G."/>
        </authorList>
    </citation>
    <scope>NUCLEOTIDE SEQUENCE [LARGE SCALE GENOMIC DNA]</scope>
    <source>
        <strain evidence="4">AATW-2023a</strain>
        <tissue evidence="4">Whole specimen</tissue>
    </source>
</reference>
<comment type="pathway">
    <text evidence="3">tRNA modification; 5-methoxycarbonylmethyl-2-thiouridine-tRNA biosynthesis.</text>
</comment>